<evidence type="ECO:0000313" key="3">
    <source>
        <dbReference type="Proteomes" id="UP000654075"/>
    </source>
</evidence>
<dbReference type="OMA" id="MILARNC"/>
<proteinExistence type="predicted"/>
<reference evidence="2" key="1">
    <citation type="submission" date="2021-02" db="EMBL/GenBank/DDBJ databases">
        <authorList>
            <person name="Dougan E. K."/>
            <person name="Rhodes N."/>
            <person name="Thang M."/>
            <person name="Chan C."/>
        </authorList>
    </citation>
    <scope>NUCLEOTIDE SEQUENCE</scope>
</reference>
<dbReference type="OrthoDB" id="10602820at2759"/>
<feature type="region of interest" description="Disordered" evidence="1">
    <location>
        <begin position="128"/>
        <end position="161"/>
    </location>
</feature>
<comment type="caution">
    <text evidence="2">The sequence shown here is derived from an EMBL/GenBank/DDBJ whole genome shotgun (WGS) entry which is preliminary data.</text>
</comment>
<dbReference type="Proteomes" id="UP000654075">
    <property type="component" value="Unassembled WGS sequence"/>
</dbReference>
<protein>
    <submittedName>
        <fullName evidence="2">Uncharacterized protein</fullName>
    </submittedName>
</protein>
<evidence type="ECO:0000313" key="2">
    <source>
        <dbReference type="EMBL" id="CAE8592374.1"/>
    </source>
</evidence>
<accession>A0A813E341</accession>
<name>A0A813E341_POLGL</name>
<evidence type="ECO:0000256" key="1">
    <source>
        <dbReference type="SAM" id="MobiDB-lite"/>
    </source>
</evidence>
<keyword evidence="3" id="KW-1185">Reference proteome</keyword>
<dbReference type="EMBL" id="CAJNNV010005638">
    <property type="protein sequence ID" value="CAE8592374.1"/>
    <property type="molecule type" value="Genomic_DNA"/>
</dbReference>
<dbReference type="AlphaFoldDB" id="A0A813E341"/>
<sequence>MGKRGGAGTEYKENAAEEKKDGTVVKAWQRMPTVILSEWAQTQKRPKPQFSGIRPYDRAMVRFKVTLPDPKDAAKNLVFEPNRDSDSPFTAREEAALVALLKLCPTFPLERKLPDPYRETWLAAITPGASQAAPKSKASAKPKAKAAALQWGDDEVLKPTP</sequence>
<gene>
    <name evidence="2" type="ORF">PGLA1383_LOCUS11029</name>
</gene>
<organism evidence="2 3">
    <name type="scientific">Polarella glacialis</name>
    <name type="common">Dinoflagellate</name>
    <dbReference type="NCBI Taxonomy" id="89957"/>
    <lineage>
        <taxon>Eukaryota</taxon>
        <taxon>Sar</taxon>
        <taxon>Alveolata</taxon>
        <taxon>Dinophyceae</taxon>
        <taxon>Suessiales</taxon>
        <taxon>Suessiaceae</taxon>
        <taxon>Polarella</taxon>
    </lineage>
</organism>